<feature type="transmembrane region" description="Helical" evidence="1">
    <location>
        <begin position="158"/>
        <end position="179"/>
    </location>
</feature>
<dbReference type="Proteomes" id="UP000469125">
    <property type="component" value="Unassembled WGS sequence"/>
</dbReference>
<dbReference type="AlphaFoldDB" id="A0A6N8FQV4"/>
<protein>
    <recommendedName>
        <fullName evidence="4">Yip1 domain-containing protein</fullName>
    </recommendedName>
</protein>
<comment type="caution">
    <text evidence="2">The sequence shown here is derived from an EMBL/GenBank/DDBJ whole genome shotgun (WGS) entry which is preliminary data.</text>
</comment>
<evidence type="ECO:0000313" key="3">
    <source>
        <dbReference type="Proteomes" id="UP000469125"/>
    </source>
</evidence>
<keyword evidence="1" id="KW-0812">Transmembrane</keyword>
<sequence>MTYSVHLIKLFFDIDDHVFRIGKAEKIKNLWKLAFLLSSFSIFIYAGMGLVGIGTDMISNGAVWLTPAEYELRKFWFIIGRIAFAITLALGIIFIPSFLFYLITAIPYQKLIIMQLVVLFVMLLERIIWVPLVVYAGLDWYVSPFSFGIIASYLTDMSFLIYLFGSVSLFQLWIIWFQIKFLGKLATIHKGWIWLTVLVLHISLWLVTALLADADVHLIGGWFE</sequence>
<proteinExistence type="predicted"/>
<reference evidence="2 3" key="1">
    <citation type="submission" date="2019-11" db="EMBL/GenBank/DDBJ databases">
        <authorList>
            <person name="Li X."/>
        </authorList>
    </citation>
    <scope>NUCLEOTIDE SEQUENCE [LARGE SCALE GENOMIC DNA]</scope>
    <source>
        <strain evidence="2 3">L9</strain>
    </source>
</reference>
<name>A0A6N8FQV4_9BACI</name>
<evidence type="ECO:0000256" key="1">
    <source>
        <dbReference type="SAM" id="Phobius"/>
    </source>
</evidence>
<keyword evidence="3" id="KW-1185">Reference proteome</keyword>
<feature type="transmembrane region" description="Helical" evidence="1">
    <location>
        <begin position="116"/>
        <end position="138"/>
    </location>
</feature>
<accession>A0A6N8FQV4</accession>
<feature type="transmembrane region" description="Helical" evidence="1">
    <location>
        <begin position="75"/>
        <end position="104"/>
    </location>
</feature>
<feature type="transmembrane region" description="Helical" evidence="1">
    <location>
        <begin position="33"/>
        <end position="55"/>
    </location>
</feature>
<keyword evidence="1" id="KW-0472">Membrane</keyword>
<feature type="transmembrane region" description="Helical" evidence="1">
    <location>
        <begin position="191"/>
        <end position="212"/>
    </location>
</feature>
<evidence type="ECO:0008006" key="4">
    <source>
        <dbReference type="Google" id="ProtNLM"/>
    </source>
</evidence>
<keyword evidence="1" id="KW-1133">Transmembrane helix</keyword>
<evidence type="ECO:0000313" key="2">
    <source>
        <dbReference type="EMBL" id="MUK90787.1"/>
    </source>
</evidence>
<dbReference type="RefSeq" id="WP_155671903.1">
    <property type="nucleotide sequence ID" value="NZ_WOCA01000032.1"/>
</dbReference>
<organism evidence="2 3">
    <name type="scientific">Ornithinibacillus caprae</name>
    <dbReference type="NCBI Taxonomy" id="2678566"/>
    <lineage>
        <taxon>Bacteria</taxon>
        <taxon>Bacillati</taxon>
        <taxon>Bacillota</taxon>
        <taxon>Bacilli</taxon>
        <taxon>Bacillales</taxon>
        <taxon>Bacillaceae</taxon>
        <taxon>Ornithinibacillus</taxon>
    </lineage>
</organism>
<dbReference type="EMBL" id="WOCA01000032">
    <property type="protein sequence ID" value="MUK90787.1"/>
    <property type="molecule type" value="Genomic_DNA"/>
</dbReference>
<gene>
    <name evidence="2" type="ORF">GMD78_20755</name>
</gene>